<proteinExistence type="predicted"/>
<accession>A0ABR3RWF8</accession>
<evidence type="ECO:0000313" key="2">
    <source>
        <dbReference type="Proteomes" id="UP001521222"/>
    </source>
</evidence>
<reference evidence="1 2" key="1">
    <citation type="submission" date="2024-02" db="EMBL/GenBank/DDBJ databases">
        <title>De novo assembly and annotation of 12 fungi associated with fruit tree decline syndrome in Ontario, Canada.</title>
        <authorList>
            <person name="Sulman M."/>
            <person name="Ellouze W."/>
            <person name="Ilyukhin E."/>
        </authorList>
    </citation>
    <scope>NUCLEOTIDE SEQUENCE [LARGE SCALE GENOMIC DNA]</scope>
    <source>
        <strain evidence="1 2">M97-236</strain>
    </source>
</reference>
<name>A0ABR3RWF8_9PLEO</name>
<dbReference type="Proteomes" id="UP001521222">
    <property type="component" value="Unassembled WGS sequence"/>
</dbReference>
<keyword evidence="2" id="KW-1185">Reference proteome</keyword>
<evidence type="ECO:0000313" key="1">
    <source>
        <dbReference type="EMBL" id="KAL1608769.1"/>
    </source>
</evidence>
<evidence type="ECO:0008006" key="3">
    <source>
        <dbReference type="Google" id="ProtNLM"/>
    </source>
</evidence>
<comment type="caution">
    <text evidence="1">The sequence shown here is derived from an EMBL/GenBank/DDBJ whole genome shotgun (WGS) entry which is preliminary data.</text>
</comment>
<protein>
    <recommendedName>
        <fullName evidence="3">F-box domain-containing protein</fullName>
    </recommendedName>
</protein>
<organism evidence="1 2">
    <name type="scientific">Nothophoma quercina</name>
    <dbReference type="NCBI Taxonomy" id="749835"/>
    <lineage>
        <taxon>Eukaryota</taxon>
        <taxon>Fungi</taxon>
        <taxon>Dikarya</taxon>
        <taxon>Ascomycota</taxon>
        <taxon>Pezizomycotina</taxon>
        <taxon>Dothideomycetes</taxon>
        <taxon>Pleosporomycetidae</taxon>
        <taxon>Pleosporales</taxon>
        <taxon>Pleosporineae</taxon>
        <taxon>Didymellaceae</taxon>
        <taxon>Nothophoma</taxon>
    </lineage>
</organism>
<dbReference type="EMBL" id="JAKIXB020000005">
    <property type="protein sequence ID" value="KAL1608769.1"/>
    <property type="molecule type" value="Genomic_DNA"/>
</dbReference>
<sequence>MESTFRFLDLPTELRLLVYAYLPDFTLARNKVDLKLSRVVPALTPDHNEAQLELFTVWSPLTVLLTCRSIYIEAKKLLRTSSNRHIHEIAKKLCSDDKLYLRPRLVVHIAVNGLTSIDNGLRAAEHLITDVLRSGRPYTTSLETNITSQLWMRQARRHVWNMYSQNEPLEIDVAIKVDPAVQFDSSCRRASPDIKKLRECQYSLERSIRRAWKEESGRIQVNVAILPKALDFDAYGTSDTAVDSILQFASDSGIKEFVIRRFGTDFGPLTKYWYPCKD</sequence>
<gene>
    <name evidence="1" type="ORF">SLS59_001960</name>
</gene>